<accession>A0ABU8XT93</accession>
<proteinExistence type="predicted"/>
<dbReference type="RefSeq" id="WP_418159968.1">
    <property type="nucleotide sequence ID" value="NZ_JBBLZC010000012.1"/>
</dbReference>
<dbReference type="PANTHER" id="PTHR22576">
    <property type="entry name" value="MUCOSA ASSOCIATED LYMPHOID TISSUE LYMPHOMA TRANSLOCATION PROTEIN 1/PARACASPASE"/>
    <property type="match status" value="1"/>
</dbReference>
<dbReference type="InterPro" id="IPR011600">
    <property type="entry name" value="Pept_C14_caspase"/>
</dbReference>
<dbReference type="Pfam" id="PF00656">
    <property type="entry name" value="Peptidase_C14"/>
    <property type="match status" value="1"/>
</dbReference>
<organism evidence="3 4">
    <name type="scientific">Benzoatithermus flavus</name>
    <dbReference type="NCBI Taxonomy" id="3108223"/>
    <lineage>
        <taxon>Bacteria</taxon>
        <taxon>Pseudomonadati</taxon>
        <taxon>Pseudomonadota</taxon>
        <taxon>Alphaproteobacteria</taxon>
        <taxon>Geminicoccales</taxon>
        <taxon>Geminicoccaceae</taxon>
        <taxon>Benzoatithermus</taxon>
    </lineage>
</organism>
<dbReference type="InterPro" id="IPR042095">
    <property type="entry name" value="SUMF_sf"/>
</dbReference>
<dbReference type="Pfam" id="PF03781">
    <property type="entry name" value="FGE-sulfatase"/>
    <property type="match status" value="1"/>
</dbReference>
<dbReference type="PROSITE" id="PS50208">
    <property type="entry name" value="CASPASE_P20"/>
    <property type="match status" value="1"/>
</dbReference>
<feature type="domain" description="Caspase family p20" evidence="2">
    <location>
        <begin position="27"/>
        <end position="156"/>
    </location>
</feature>
<dbReference type="SUPFAM" id="SSF56436">
    <property type="entry name" value="C-type lectin-like"/>
    <property type="match status" value="1"/>
</dbReference>
<evidence type="ECO:0000313" key="3">
    <source>
        <dbReference type="EMBL" id="MEK0084121.1"/>
    </source>
</evidence>
<dbReference type="Proteomes" id="UP001375743">
    <property type="component" value="Unassembled WGS sequence"/>
</dbReference>
<dbReference type="InterPro" id="IPR001309">
    <property type="entry name" value="Pept_C14_p20"/>
</dbReference>
<dbReference type="EMBL" id="JBBLZC010000012">
    <property type="protein sequence ID" value="MEK0084121.1"/>
    <property type="molecule type" value="Genomic_DNA"/>
</dbReference>
<name>A0ABU8XT93_9PROT</name>
<feature type="signal peptide" evidence="1">
    <location>
        <begin position="1"/>
        <end position="22"/>
    </location>
</feature>
<dbReference type="PANTHER" id="PTHR22576:SF37">
    <property type="entry name" value="MUCOSA-ASSOCIATED LYMPHOID TISSUE LYMPHOMA TRANSLOCATION PROTEIN 1"/>
    <property type="match status" value="1"/>
</dbReference>
<dbReference type="Pfam" id="PF08239">
    <property type="entry name" value="SH3_3"/>
    <property type="match status" value="1"/>
</dbReference>
<dbReference type="Gene3D" id="2.30.30.40">
    <property type="entry name" value="SH3 Domains"/>
    <property type="match status" value="1"/>
</dbReference>
<dbReference type="InterPro" id="IPR005532">
    <property type="entry name" value="SUMF_dom"/>
</dbReference>
<evidence type="ECO:0000313" key="4">
    <source>
        <dbReference type="Proteomes" id="UP001375743"/>
    </source>
</evidence>
<dbReference type="InterPro" id="IPR003646">
    <property type="entry name" value="SH3-like_bac-type"/>
</dbReference>
<keyword evidence="1" id="KW-0732">Signal</keyword>
<protein>
    <submittedName>
        <fullName evidence="3">SUMF1/EgtB/PvdO family nonheme iron enzyme</fullName>
    </submittedName>
</protein>
<dbReference type="Gene3D" id="3.40.50.1460">
    <property type="match status" value="1"/>
</dbReference>
<dbReference type="SUPFAM" id="SSF52129">
    <property type="entry name" value="Caspase-like"/>
    <property type="match status" value="1"/>
</dbReference>
<reference evidence="3 4" key="1">
    <citation type="submission" date="2024-01" db="EMBL/GenBank/DDBJ databases">
        <title>Multi-omics insights into the function and evolution of sodium benzoate biodegradation pathways in Benzoatithermus flavus gen. nov., sp. nov. from hot spring.</title>
        <authorList>
            <person name="Hu C.-J."/>
            <person name="Li W.-J."/>
        </authorList>
    </citation>
    <scope>NUCLEOTIDE SEQUENCE [LARGE SCALE GENOMIC DNA]</scope>
    <source>
        <strain evidence="3 4">SYSU G07066</strain>
    </source>
</reference>
<dbReference type="InterPro" id="IPR052039">
    <property type="entry name" value="Caspase-related_regulators"/>
</dbReference>
<dbReference type="InterPro" id="IPR029030">
    <property type="entry name" value="Caspase-like_dom_sf"/>
</dbReference>
<gene>
    <name evidence="3" type="ORF">U1T56_13230</name>
</gene>
<keyword evidence="4" id="KW-1185">Reference proteome</keyword>
<evidence type="ECO:0000259" key="2">
    <source>
        <dbReference type="PROSITE" id="PS50208"/>
    </source>
</evidence>
<comment type="caution">
    <text evidence="3">The sequence shown here is derived from an EMBL/GenBank/DDBJ whole genome shotgun (WGS) entry which is preliminary data.</text>
</comment>
<sequence length="866" mass="91356">MLKRLAYACGVLVLLLAAAGSAAVEDGKRVALVVGIGRYDHASELVNPRKDAEAIAGALRGLGFSVDIALDLDNRGLVSALRAFGVKAAEADVAVVYYAGHGVQVDGINYLVPSDAKLERVRDLLYEAVPLQLFLGEIAQARKLGLMMLDACRDNPFVDRLVHSMGAARTNQIGTGLARIDDTPSGTLVAMATRANTVAEDGQGEHSPYAEALLDELQVPGLELGLFFRRVRDRVLEATHGRQEPYTYGSLGAAPFYFNPKPPNRDPVVAAAVPLTVLDNAGPASLAIPAPTDPDGDRLVVQVAGLPRGGSVLVGDRTVLIGDYLTVEQLRSASFRPDGSLRGDAGTFAYVVIDGQGGSARGSVAVAIAPSNRPPDAIVELQMRAVVNRVPMPPPTDPDGDPLTIRVRRVPEHGTVRLAGGPLSPGDRIDPGRLDRLTFDPGDAAIGSSEQLVLVTDDGKGGEAVTTITITVTVGGEALPMATAEAPAARTQTPPPAAGPAEAASAVAEAVSGPPAPSDMVLEPLAGTFVALVDANLRSAPSSSAGRAGRVAKGAELTALGKVKDSNWFYVAPARGEPAFILGDLIAARPKGEPAPAATGEKMPADEKAAMVEPPEPAKPLARTNGDGASFQDCPECPVLVRIPAGRFVMGGTSGDRSERPPHQVTITKPFALGKYEVTVAQWRACVEDGGCPAMPRMQDPTDTTPVHNVHWQDAMAYVGWLQKKTGHRYRLPSEAEWEYAARAGTSSRYWWGEKIDGTKVACKDCGSTLFERLRPPAVDAQPPNAFGLSGMSGGVAEWVADCWFDSYRGAPADGSTREASGCRERVLRGGSWRDDPAYLGTTTRNFYDADVRYIANGFRVARDLD</sequence>
<evidence type="ECO:0000256" key="1">
    <source>
        <dbReference type="SAM" id="SignalP"/>
    </source>
</evidence>
<dbReference type="InterPro" id="IPR016187">
    <property type="entry name" value="CTDL_fold"/>
</dbReference>
<feature type="chain" id="PRO_5045926135" evidence="1">
    <location>
        <begin position="23"/>
        <end position="866"/>
    </location>
</feature>
<dbReference type="Gene3D" id="3.90.1580.10">
    <property type="entry name" value="paralog of FGE (formylglycine-generating enzyme)"/>
    <property type="match status" value="1"/>
</dbReference>